<dbReference type="CDD" id="cd03235">
    <property type="entry name" value="ABC_Metallic_Cations"/>
    <property type="match status" value="1"/>
</dbReference>
<evidence type="ECO:0000259" key="4">
    <source>
        <dbReference type="PROSITE" id="PS50893"/>
    </source>
</evidence>
<proteinExistence type="predicted"/>
<dbReference type="Proteomes" id="UP000035199">
    <property type="component" value="Chromosome"/>
</dbReference>
<dbReference type="NCBIfam" id="TIGR03771">
    <property type="entry name" value="anch_rpt_ABC"/>
    <property type="match status" value="1"/>
</dbReference>
<evidence type="ECO:0000256" key="1">
    <source>
        <dbReference type="ARBA" id="ARBA00022448"/>
    </source>
</evidence>
<organism evidence="5 6">
    <name type="scientific">Corynebacterium mustelae</name>
    <dbReference type="NCBI Taxonomy" id="571915"/>
    <lineage>
        <taxon>Bacteria</taxon>
        <taxon>Bacillati</taxon>
        <taxon>Actinomycetota</taxon>
        <taxon>Actinomycetes</taxon>
        <taxon>Mycobacteriales</taxon>
        <taxon>Corynebacteriaceae</taxon>
        <taxon>Corynebacterium</taxon>
    </lineage>
</organism>
<dbReference type="GO" id="GO:0016887">
    <property type="term" value="F:ATP hydrolysis activity"/>
    <property type="evidence" value="ECO:0007669"/>
    <property type="project" value="InterPro"/>
</dbReference>
<feature type="domain" description="ABC transporter" evidence="4">
    <location>
        <begin position="20"/>
        <end position="252"/>
    </location>
</feature>
<reference evidence="5 6" key="1">
    <citation type="journal article" date="2015" name="Genome Announc.">
        <title>Complete Genome Sequence of the Type Strain Corynebacterium mustelae DSM 45274, Isolated from Various Tissues of a Male Ferret with Lethal Sepsis.</title>
        <authorList>
            <person name="Ruckert C."/>
            <person name="Eimer J."/>
            <person name="Winkler A."/>
            <person name="Tauch A."/>
        </authorList>
    </citation>
    <scope>NUCLEOTIDE SEQUENCE [LARGE SCALE GENOMIC DNA]</scope>
    <source>
        <strain evidence="5 6">DSM 45274</strain>
    </source>
</reference>
<reference evidence="6" key="2">
    <citation type="submission" date="2015-05" db="EMBL/GenBank/DDBJ databases">
        <title>Complete genome sequence of Corynebacterium mustelae DSM 45274, isolated from various tissues of a male ferret with lethal sepsis.</title>
        <authorList>
            <person name="Ruckert C."/>
            <person name="Albersmeier A."/>
            <person name="Winkler A."/>
            <person name="Tauch A."/>
        </authorList>
    </citation>
    <scope>NUCLEOTIDE SEQUENCE [LARGE SCALE GENOMIC DNA]</scope>
    <source>
        <strain evidence="6">DSM 45274</strain>
    </source>
</reference>
<dbReference type="PATRIC" id="fig|571915.4.peg.1133"/>
<dbReference type="SMART" id="SM00382">
    <property type="entry name" value="AAA"/>
    <property type="match status" value="1"/>
</dbReference>
<evidence type="ECO:0000313" key="5">
    <source>
        <dbReference type="EMBL" id="AKK05408.1"/>
    </source>
</evidence>
<dbReference type="InterPro" id="IPR050153">
    <property type="entry name" value="Metal_Ion_Import_ABC"/>
</dbReference>
<dbReference type="InterPro" id="IPR003439">
    <property type="entry name" value="ABC_transporter-like_ATP-bd"/>
</dbReference>
<dbReference type="InterPro" id="IPR017871">
    <property type="entry name" value="ABC_transporter-like_CS"/>
</dbReference>
<dbReference type="InterPro" id="IPR003593">
    <property type="entry name" value="AAA+_ATPase"/>
</dbReference>
<dbReference type="Pfam" id="PF00005">
    <property type="entry name" value="ABC_tran"/>
    <property type="match status" value="1"/>
</dbReference>
<dbReference type="PANTHER" id="PTHR42734">
    <property type="entry name" value="METAL TRANSPORT SYSTEM ATP-BINDING PROTEIN TM_0124-RELATED"/>
    <property type="match status" value="1"/>
</dbReference>
<dbReference type="PROSITE" id="PS50893">
    <property type="entry name" value="ABC_TRANSPORTER_2"/>
    <property type="match status" value="1"/>
</dbReference>
<dbReference type="EMBL" id="CP011542">
    <property type="protein sequence ID" value="AKK05408.1"/>
    <property type="molecule type" value="Genomic_DNA"/>
</dbReference>
<dbReference type="RefSeq" id="WP_236690165.1">
    <property type="nucleotide sequence ID" value="NZ_CP011542.1"/>
</dbReference>
<dbReference type="InterPro" id="IPR022508">
    <property type="entry name" value="ABC_trspt_anch-rpt_ATP-bd"/>
</dbReference>
<dbReference type="GO" id="GO:0005524">
    <property type="term" value="F:ATP binding"/>
    <property type="evidence" value="ECO:0007669"/>
    <property type="project" value="UniProtKB-KW"/>
</dbReference>
<dbReference type="SUPFAM" id="SSF52540">
    <property type="entry name" value="P-loop containing nucleoside triphosphate hydrolases"/>
    <property type="match status" value="1"/>
</dbReference>
<gene>
    <name evidence="5" type="ORF">CMUST_05350</name>
</gene>
<dbReference type="KEGG" id="cmv:CMUST_05350"/>
<dbReference type="AlphaFoldDB" id="A0A0G3H0Q8"/>
<name>A0A0G3H0Q8_9CORY</name>
<keyword evidence="2" id="KW-0547">Nucleotide-binding</keyword>
<keyword evidence="3 5" id="KW-0067">ATP-binding</keyword>
<evidence type="ECO:0000256" key="2">
    <source>
        <dbReference type="ARBA" id="ARBA00022741"/>
    </source>
</evidence>
<protein>
    <submittedName>
        <fullName evidence="5">Anchored repeat-type ABC transporter, ATP-binding subunit</fullName>
    </submittedName>
</protein>
<keyword evidence="1" id="KW-0813">Transport</keyword>
<dbReference type="InterPro" id="IPR027417">
    <property type="entry name" value="P-loop_NTPase"/>
</dbReference>
<accession>A0A0G3H0Q8</accession>
<dbReference type="STRING" id="571915.CMUST_05350"/>
<evidence type="ECO:0000313" key="6">
    <source>
        <dbReference type="Proteomes" id="UP000035199"/>
    </source>
</evidence>
<keyword evidence="6" id="KW-1185">Reference proteome</keyword>
<sequence length="266" mass="28744">MTIDVQSQPQSQQQPRTALLTATDVSVTLSGRRIFDSLSFSMSAGEFVGLVGPNGAGKTTFLRAILGLVPTSSGVVEVAGNKGRKLRSAVGYVPQRHEFAWDFPISIRECVANGRTGVLGWVRRPGRSDYDAVDEAIARVGLESLAYRPIGQLSGGQRQRVLVARALSTKPQVLLFDEPFTGLDMPTAEQLTRLFSDLADAGTAIIMSTHDIGEALHSCHRLVLFKNGIRADGSPSELTDKTLWCDTFEVGENSPLITLVRAHTHA</sequence>
<evidence type="ECO:0000256" key="3">
    <source>
        <dbReference type="ARBA" id="ARBA00022840"/>
    </source>
</evidence>
<dbReference type="Gene3D" id="3.40.50.300">
    <property type="entry name" value="P-loop containing nucleotide triphosphate hydrolases"/>
    <property type="match status" value="1"/>
</dbReference>
<dbReference type="PROSITE" id="PS00211">
    <property type="entry name" value="ABC_TRANSPORTER_1"/>
    <property type="match status" value="1"/>
</dbReference>